<gene>
    <name evidence="2" type="ordered locus">CLOST_0354</name>
</gene>
<keyword evidence="1" id="KW-0175">Coiled coil</keyword>
<dbReference type="KEGG" id="cst:CLOST_0354"/>
<name>E3PV04_ACESD</name>
<dbReference type="SUPFAM" id="SSF56954">
    <property type="entry name" value="Outer membrane efflux proteins (OEP)"/>
    <property type="match status" value="1"/>
</dbReference>
<dbReference type="AlphaFoldDB" id="E3PV04"/>
<proteinExistence type="predicted"/>
<evidence type="ECO:0008006" key="4">
    <source>
        <dbReference type="Google" id="ProtNLM"/>
    </source>
</evidence>
<protein>
    <recommendedName>
        <fullName evidence="4">Outer membrane efflux protein</fullName>
    </recommendedName>
</protein>
<sequence length="381" mass="43677">MNKNITKIGISLVLIFSIVNPNFIYANKAEMPIAENLEILSYDEAIKLAFKENNDIKNLKLEKDSNTIKIDDALDNFGTSLYDPQVLALMKLQKNDKLNTEKVERTENYIKQGLAFKIKSIFNNINLIKNDIELKKLQLDNSIKKRNTMALKLEYGMESKTNITTKDIEISQSKKDIEALEKDLDDHYIELNKLLGFDRFTRYEIEKLDFEYSPVNDTQEDIDFKVTRAISSDINIWGKEQQLDIQRIDVDFYSLNYISGAPSNQQSSPEPYESLELDARISSNDLEQAKEDLKDSVIGKYNSIKKLENTYENTLLKLKDLEEKKRVLEVAIKAGTAINQDYLDLTLGLIEIQNGIEKIQSQHALLVEMYNNPLLVGGNIG</sequence>
<dbReference type="GO" id="GO:0015562">
    <property type="term" value="F:efflux transmembrane transporter activity"/>
    <property type="evidence" value="ECO:0007669"/>
    <property type="project" value="InterPro"/>
</dbReference>
<dbReference type="HOGENOM" id="CLU_725038_0_0_9"/>
<organism evidence="2 3">
    <name type="scientific">Acetoanaerobium sticklandii (strain ATCC 12662 / DSM 519 / JCM 1433 / CCUG 9281 / NCIMB 10654 / HF)</name>
    <name type="common">Clostridium sticklandii</name>
    <dbReference type="NCBI Taxonomy" id="499177"/>
    <lineage>
        <taxon>Bacteria</taxon>
        <taxon>Bacillati</taxon>
        <taxon>Bacillota</taxon>
        <taxon>Clostridia</taxon>
        <taxon>Peptostreptococcales</taxon>
        <taxon>Filifactoraceae</taxon>
        <taxon>Acetoanaerobium</taxon>
    </lineage>
</organism>
<accession>E3PV04</accession>
<dbReference type="EMBL" id="FP565809">
    <property type="protein sequence ID" value="CBH20484.1"/>
    <property type="molecule type" value="Genomic_DNA"/>
</dbReference>
<dbReference type="RefSeq" id="WP_013360577.1">
    <property type="nucleotide sequence ID" value="NC_014614.1"/>
</dbReference>
<evidence type="ECO:0000256" key="1">
    <source>
        <dbReference type="SAM" id="Coils"/>
    </source>
</evidence>
<evidence type="ECO:0000313" key="3">
    <source>
        <dbReference type="Proteomes" id="UP000007041"/>
    </source>
</evidence>
<dbReference type="STRING" id="1511.CLOST_0354"/>
<dbReference type="Proteomes" id="UP000007041">
    <property type="component" value="Chromosome"/>
</dbReference>
<dbReference type="BioCyc" id="CSTI499177:GJE9-364-MONOMER"/>
<dbReference type="eggNOG" id="COG1538">
    <property type="taxonomic scope" value="Bacteria"/>
</dbReference>
<feature type="coiled-coil region" evidence="1">
    <location>
        <begin position="272"/>
        <end position="331"/>
    </location>
</feature>
<reference evidence="3" key="1">
    <citation type="journal article" date="2010" name="BMC Genomics">
        <title>Clostridium sticklandii, a specialist in amino acid degradation:revisiting its metabolism through its genome sequence.</title>
        <authorList>
            <person name="Fonknechten N."/>
            <person name="Chaussonnerie S."/>
            <person name="Tricot S."/>
            <person name="Lajus A."/>
            <person name="Andreesen J.R."/>
            <person name="Perchat N."/>
            <person name="Pelletier E."/>
            <person name="Gouyvenoux M."/>
            <person name="Barbe V."/>
            <person name="Salanoubat M."/>
            <person name="Le Paslier D."/>
            <person name="Weissenbach J."/>
            <person name="Cohen G.N."/>
            <person name="Kreimeyer A."/>
        </authorList>
    </citation>
    <scope>NUCLEOTIDE SEQUENCE [LARGE SCALE GENOMIC DNA]</scope>
    <source>
        <strain evidence="3">ATCC 12662 / DSM 519 / JCM 1433 / CCUG 9281 / NCIMB 10654 / HF</strain>
    </source>
</reference>
<dbReference type="Gene3D" id="1.20.1600.10">
    <property type="entry name" value="Outer membrane efflux proteins (OEP)"/>
    <property type="match status" value="1"/>
</dbReference>
<keyword evidence="3" id="KW-1185">Reference proteome</keyword>
<evidence type="ECO:0000313" key="2">
    <source>
        <dbReference type="EMBL" id="CBH20484.1"/>
    </source>
</evidence>
<dbReference type="GeneID" id="35558893"/>